<reference evidence="2 3" key="1">
    <citation type="submission" date="2022-06" db="EMBL/GenBank/DDBJ databases">
        <title>Halogeometricum sp. a new haloarchaeum isolate from saline soil.</title>
        <authorList>
            <person name="Strakova D."/>
            <person name="Galisteo C."/>
            <person name="Sanchez-Porro C."/>
            <person name="Ventosa A."/>
        </authorList>
    </citation>
    <scope>NUCLEOTIDE SEQUENCE [LARGE SCALE GENOMIC DNA]</scope>
    <source>
        <strain evidence="3">S3BR25-2</strain>
    </source>
</reference>
<keyword evidence="1" id="KW-0812">Transmembrane</keyword>
<protein>
    <recommendedName>
        <fullName evidence="4">DUF3068 domain-containing protein</fullName>
    </recommendedName>
</protein>
<evidence type="ECO:0008006" key="4">
    <source>
        <dbReference type="Google" id="ProtNLM"/>
    </source>
</evidence>
<keyword evidence="1" id="KW-0472">Membrane</keyword>
<evidence type="ECO:0000313" key="3">
    <source>
        <dbReference type="Proteomes" id="UP001254813"/>
    </source>
</evidence>
<sequence>MQRRAAAIYVALFVVIGAASYSLLVTAETPQIEFQNPEYELSSGQTFQAGSQTYNVTGITAEMEGGGAGGSASLARTGTIEYTNQSADYTASWSNNSTVSIDNTTWTVLAPEGENATEFTLREDVNETALLQQDQNAEDEMVTVNGTQQVVIRENGTRRLTPASEYFPDPRSQNYSQGATLDYQGNQTTITAVGGGAVEVSWTAPRTNTIDVSDRGNVTLGDQTYLAYFPNNETMQLTSNFENYNAQSEEIETFHTHENGLWGISILSFLTAILLVGMAYMPSRY</sequence>
<keyword evidence="3" id="KW-1185">Reference proteome</keyword>
<evidence type="ECO:0000313" key="2">
    <source>
        <dbReference type="EMBL" id="MDS0293791.1"/>
    </source>
</evidence>
<name>A0ABU2FZ27_9EURY</name>
<proteinExistence type="predicted"/>
<keyword evidence="1" id="KW-1133">Transmembrane helix</keyword>
<evidence type="ECO:0000256" key="1">
    <source>
        <dbReference type="SAM" id="Phobius"/>
    </source>
</evidence>
<dbReference type="RefSeq" id="WP_310927647.1">
    <property type="nucleotide sequence ID" value="NZ_JAMQOQ010000002.1"/>
</dbReference>
<organism evidence="2 3">
    <name type="scientific">Halogeometricum luteum</name>
    <dbReference type="NCBI Taxonomy" id="2950537"/>
    <lineage>
        <taxon>Archaea</taxon>
        <taxon>Methanobacteriati</taxon>
        <taxon>Methanobacteriota</taxon>
        <taxon>Stenosarchaea group</taxon>
        <taxon>Halobacteria</taxon>
        <taxon>Halobacteriales</taxon>
        <taxon>Haloferacaceae</taxon>
        <taxon>Halogeometricum</taxon>
    </lineage>
</organism>
<accession>A0ABU2FZ27</accession>
<comment type="caution">
    <text evidence="2">The sequence shown here is derived from an EMBL/GenBank/DDBJ whole genome shotgun (WGS) entry which is preliminary data.</text>
</comment>
<dbReference type="Proteomes" id="UP001254813">
    <property type="component" value="Unassembled WGS sequence"/>
</dbReference>
<gene>
    <name evidence="2" type="ORF">NDI79_06360</name>
</gene>
<dbReference type="EMBL" id="JAMQOQ010000002">
    <property type="protein sequence ID" value="MDS0293791.1"/>
    <property type="molecule type" value="Genomic_DNA"/>
</dbReference>
<feature type="transmembrane region" description="Helical" evidence="1">
    <location>
        <begin position="260"/>
        <end position="281"/>
    </location>
</feature>